<evidence type="ECO:0000256" key="5">
    <source>
        <dbReference type="ARBA" id="ARBA00023136"/>
    </source>
</evidence>
<evidence type="ECO:0000256" key="7">
    <source>
        <dbReference type="ARBA" id="ARBA00023180"/>
    </source>
</evidence>
<keyword evidence="6" id="KW-0675">Receptor</keyword>
<keyword evidence="2" id="KW-1003">Cell membrane</keyword>
<evidence type="ECO:0000256" key="6">
    <source>
        <dbReference type="ARBA" id="ARBA00023170"/>
    </source>
</evidence>
<evidence type="ECO:0000256" key="8">
    <source>
        <dbReference type="SAM" id="Phobius"/>
    </source>
</evidence>
<dbReference type="PANTHER" id="PTHR42643:SF24">
    <property type="entry name" value="IONOTROPIC RECEPTOR 60A"/>
    <property type="match status" value="1"/>
</dbReference>
<evidence type="ECO:0000256" key="4">
    <source>
        <dbReference type="ARBA" id="ARBA00022989"/>
    </source>
</evidence>
<evidence type="ECO:0000256" key="1">
    <source>
        <dbReference type="ARBA" id="ARBA00004651"/>
    </source>
</evidence>
<protein>
    <submittedName>
        <fullName evidence="9">Uncharacterized protein</fullName>
    </submittedName>
</protein>
<accession>A0AAD7ZTI1</accession>
<name>A0AAD7ZTI1_DIPPU</name>
<evidence type="ECO:0000256" key="3">
    <source>
        <dbReference type="ARBA" id="ARBA00022692"/>
    </source>
</evidence>
<reference evidence="9" key="1">
    <citation type="journal article" date="2023" name="IScience">
        <title>Live-bearing cockroach genome reveals convergent evolutionary mechanisms linked to viviparity in insects and beyond.</title>
        <authorList>
            <person name="Fouks B."/>
            <person name="Harrison M.C."/>
            <person name="Mikhailova A.A."/>
            <person name="Marchal E."/>
            <person name="English S."/>
            <person name="Carruthers M."/>
            <person name="Jennings E.C."/>
            <person name="Chiamaka E.L."/>
            <person name="Frigard R.A."/>
            <person name="Pippel M."/>
            <person name="Attardo G.M."/>
            <person name="Benoit J.B."/>
            <person name="Bornberg-Bauer E."/>
            <person name="Tobe S.S."/>
        </authorList>
    </citation>
    <scope>NUCLEOTIDE SEQUENCE</scope>
    <source>
        <strain evidence="9">Stay&amp;Tobe</strain>
    </source>
</reference>
<feature type="transmembrane region" description="Helical" evidence="8">
    <location>
        <begin position="380"/>
        <end position="402"/>
    </location>
</feature>
<comment type="caution">
    <text evidence="9">The sequence shown here is derived from an EMBL/GenBank/DDBJ whole genome shotgun (WGS) entry which is preliminary data.</text>
</comment>
<keyword evidence="10" id="KW-1185">Reference proteome</keyword>
<keyword evidence="3 8" id="KW-0812">Transmembrane</keyword>
<organism evidence="9 10">
    <name type="scientific">Diploptera punctata</name>
    <name type="common">Pacific beetle cockroach</name>
    <dbReference type="NCBI Taxonomy" id="6984"/>
    <lineage>
        <taxon>Eukaryota</taxon>
        <taxon>Metazoa</taxon>
        <taxon>Ecdysozoa</taxon>
        <taxon>Arthropoda</taxon>
        <taxon>Hexapoda</taxon>
        <taxon>Insecta</taxon>
        <taxon>Pterygota</taxon>
        <taxon>Neoptera</taxon>
        <taxon>Polyneoptera</taxon>
        <taxon>Dictyoptera</taxon>
        <taxon>Blattodea</taxon>
        <taxon>Blaberoidea</taxon>
        <taxon>Blaberidae</taxon>
        <taxon>Diplopterinae</taxon>
        <taxon>Diploptera</taxon>
    </lineage>
</organism>
<keyword evidence="4 8" id="KW-1133">Transmembrane helix</keyword>
<dbReference type="AlphaFoldDB" id="A0AAD7ZTI1"/>
<evidence type="ECO:0000313" key="9">
    <source>
        <dbReference type="EMBL" id="KAJ9586431.1"/>
    </source>
</evidence>
<sequence>MVIILRGLCFLSGYELNIERNSDLLVSCALEATRAYFQSEGSVIFATQACESDKFPFLYESRVMSDDELNISTYMQEECIINKTIYVLDIAQYMEIYQNILKLRRSYEVESCRLNFTDDLEKNMLRELHNSKSWSVLIFPYNRVFEYPGRGDISGYIITIRIYEYYEMLEGVNRILTALRHYRMLKFSTLFIVLVSGKTGGLNVNHLIVLFVEFHILDVIILVYDETNEVVNFYTFNPYELPSGECGLIYEGILINKCYFDENGVVVLRNRTTDFEIIPNLDGCSVLLHGILNEPLTIENDAGDPDTISNQSVVFILFKYVLDVMKMSIHKRREQTEEIIEILELDLYADVYVSESEQFIRYYTTTFYWFLYKSEPYSRWSTILCVFSNYVWLCMFFCYFHYREFSTIYFTHIQLGIGIPDPKPIYLRIIFLGWLIYSFSINTIFQCFFTSYLLDPLYQHQIDTFKEIVEENYELIFTQYNFVFIDSEFNTTSYMKWITNGESSLLYLHDGVKRAVFIPQESVTYFYNKICDGNVRNKLHRITTYQKQHHLIVEFTNKHFEKRFSVLLNRLIESGFPDKLTNDILYPKGLPLTSRTLSDLVGYFYPFSITHMRSAFVLYFIGLGASLFIFLMEVIVHSSPLWYRGNNAASISVRGNNSSPARTG</sequence>
<comment type="subcellular location">
    <subcellularLocation>
        <location evidence="1">Cell membrane</location>
        <topology evidence="1">Multi-pass membrane protein</topology>
    </subcellularLocation>
</comment>
<dbReference type="PANTHER" id="PTHR42643">
    <property type="entry name" value="IONOTROPIC RECEPTOR 20A-RELATED"/>
    <property type="match status" value="1"/>
</dbReference>
<dbReference type="InterPro" id="IPR052192">
    <property type="entry name" value="Insect_Ionotropic_Sensory_Rcpt"/>
</dbReference>
<keyword evidence="5 8" id="KW-0472">Membrane</keyword>
<reference evidence="9" key="2">
    <citation type="submission" date="2023-05" db="EMBL/GenBank/DDBJ databases">
        <authorList>
            <person name="Fouks B."/>
        </authorList>
    </citation>
    <scope>NUCLEOTIDE SEQUENCE</scope>
    <source>
        <strain evidence="9">Stay&amp;Tobe</strain>
        <tissue evidence="9">Testes</tissue>
    </source>
</reference>
<dbReference type="GO" id="GO:0005886">
    <property type="term" value="C:plasma membrane"/>
    <property type="evidence" value="ECO:0007669"/>
    <property type="project" value="UniProtKB-SubCell"/>
</dbReference>
<dbReference type="EMBL" id="JASPKZ010007158">
    <property type="protein sequence ID" value="KAJ9586431.1"/>
    <property type="molecule type" value="Genomic_DNA"/>
</dbReference>
<proteinExistence type="predicted"/>
<gene>
    <name evidence="9" type="ORF">L9F63_019923</name>
</gene>
<feature type="transmembrane region" description="Helical" evidence="8">
    <location>
        <begin position="616"/>
        <end position="636"/>
    </location>
</feature>
<evidence type="ECO:0000313" key="10">
    <source>
        <dbReference type="Proteomes" id="UP001233999"/>
    </source>
</evidence>
<keyword evidence="7" id="KW-0325">Glycoprotein</keyword>
<dbReference type="Proteomes" id="UP001233999">
    <property type="component" value="Unassembled WGS sequence"/>
</dbReference>
<evidence type="ECO:0000256" key="2">
    <source>
        <dbReference type="ARBA" id="ARBA00022475"/>
    </source>
</evidence>